<evidence type="ECO:0008006" key="3">
    <source>
        <dbReference type="Google" id="ProtNLM"/>
    </source>
</evidence>
<dbReference type="InterPro" id="IPR009351">
    <property type="entry name" value="AlkZ-like"/>
</dbReference>
<comment type="caution">
    <text evidence="1">The sequence shown here is derived from an EMBL/GenBank/DDBJ whole genome shotgun (WGS) entry which is preliminary data.</text>
</comment>
<sequence>MADARLTDAQIRAHRVATMPGVLDTGIQDTPPATGGARALALRGLDPGGLVLVHSTRGAMHLHRAATLPALAAALRPDSAADLRRQQFGPFFADLPVPIGTALDEVVTAMASVMADGARRSKGDLSTALTGAVDRRLRPWCAGCATHHVHDALFRLASLQAGLHLLPNGNGSADFVTGAGSGRPSPPPAEARRELVRGFLRNAGPTDRDGLAAWLGLSPAAARRWWSLADVVPVDVAGRTLFMHPADLDAARAAAPADGLYLLPPYDPILELTDRRLLVPDPVHRKQVWRAAANPGVVLADGAVAGTWRRRGGTITVTAFGRGLSRRRLAAATEEEVVVAES</sequence>
<dbReference type="PANTHER" id="PTHR38479">
    <property type="entry name" value="LMO0824 PROTEIN"/>
    <property type="match status" value="1"/>
</dbReference>
<accession>A0ABQ4CMV1</accession>
<proteinExistence type="predicted"/>
<dbReference type="Pfam" id="PF06224">
    <property type="entry name" value="AlkZ-like"/>
    <property type="match status" value="1"/>
</dbReference>
<protein>
    <recommendedName>
        <fullName evidence="3">Winged helix DNA-binding domain-containing protein</fullName>
    </recommendedName>
</protein>
<keyword evidence="2" id="KW-1185">Reference proteome</keyword>
<gene>
    <name evidence="1" type="ORF">Asi02nite_18260</name>
</gene>
<dbReference type="PANTHER" id="PTHR38479:SF2">
    <property type="entry name" value="WINGED HELIX DNA-BINDING DOMAIN-CONTAINING PROTEIN"/>
    <property type="match status" value="1"/>
</dbReference>
<dbReference type="Proteomes" id="UP000604117">
    <property type="component" value="Unassembled WGS sequence"/>
</dbReference>
<dbReference type="RefSeq" id="WP_203711754.1">
    <property type="nucleotide sequence ID" value="NZ_BONE01000010.1"/>
</dbReference>
<evidence type="ECO:0000313" key="2">
    <source>
        <dbReference type="Proteomes" id="UP000604117"/>
    </source>
</evidence>
<organism evidence="1 2">
    <name type="scientific">Asanoa siamensis</name>
    <dbReference type="NCBI Taxonomy" id="926357"/>
    <lineage>
        <taxon>Bacteria</taxon>
        <taxon>Bacillati</taxon>
        <taxon>Actinomycetota</taxon>
        <taxon>Actinomycetes</taxon>
        <taxon>Micromonosporales</taxon>
        <taxon>Micromonosporaceae</taxon>
        <taxon>Asanoa</taxon>
    </lineage>
</organism>
<name>A0ABQ4CMV1_9ACTN</name>
<reference evidence="1 2" key="1">
    <citation type="submission" date="2021-01" db="EMBL/GenBank/DDBJ databases">
        <title>Whole genome shotgun sequence of Asanoa siamensis NBRC 107932.</title>
        <authorList>
            <person name="Komaki H."/>
            <person name="Tamura T."/>
        </authorList>
    </citation>
    <scope>NUCLEOTIDE SEQUENCE [LARGE SCALE GENOMIC DNA]</scope>
    <source>
        <strain evidence="1 2">NBRC 107932</strain>
    </source>
</reference>
<evidence type="ECO:0000313" key="1">
    <source>
        <dbReference type="EMBL" id="GIF72308.1"/>
    </source>
</evidence>
<dbReference type="EMBL" id="BONE01000010">
    <property type="protein sequence ID" value="GIF72308.1"/>
    <property type="molecule type" value="Genomic_DNA"/>
</dbReference>